<evidence type="ECO:0000256" key="5">
    <source>
        <dbReference type="ARBA" id="ARBA00034865"/>
    </source>
</evidence>
<dbReference type="STRING" id="619300.G3AMF5"/>
<dbReference type="HOGENOM" id="CLU_088622_1_0_1"/>
<dbReference type="EMBL" id="GL996501">
    <property type="protein sequence ID" value="EGW32806.1"/>
    <property type="molecule type" value="Genomic_DNA"/>
</dbReference>
<proteinExistence type="inferred from homology"/>
<gene>
    <name evidence="6" type="ORF">SPAPADRAFT_150049</name>
</gene>
<dbReference type="Pfam" id="PF21711">
    <property type="entry name" value="DCTN5"/>
    <property type="match status" value="1"/>
</dbReference>
<dbReference type="AlphaFoldDB" id="G3AMF5"/>
<dbReference type="KEGG" id="spaa:SPAPADRAFT_150049"/>
<accession>G3AMF5</accession>
<dbReference type="Proteomes" id="UP000000709">
    <property type="component" value="Unassembled WGS sequence"/>
</dbReference>
<dbReference type="eggNOG" id="KOG3121">
    <property type="taxonomic scope" value="Eukaryota"/>
</dbReference>
<keyword evidence="2" id="KW-0963">Cytoplasm</keyword>
<dbReference type="InterPro" id="IPR011004">
    <property type="entry name" value="Trimer_LpxA-like_sf"/>
</dbReference>
<name>G3AMF5_SPAPN</name>
<dbReference type="GeneID" id="18870854"/>
<dbReference type="PANTHER" id="PTHR46126:SF1">
    <property type="entry name" value="DYNACTIN SUBUNIT 5"/>
    <property type="match status" value="1"/>
</dbReference>
<evidence type="ECO:0000256" key="3">
    <source>
        <dbReference type="ARBA" id="ARBA00023212"/>
    </source>
</evidence>
<evidence type="ECO:0000256" key="1">
    <source>
        <dbReference type="ARBA" id="ARBA00004245"/>
    </source>
</evidence>
<dbReference type="InterPro" id="IPR047125">
    <property type="entry name" value="DCTN5"/>
</dbReference>
<sequence length="164" mass="17827">MSYIETSSGNRISQDAKISGTSQISIESNCTISHNVILQGDTFTSESPTIQLGKYCYLDTNCRITPETTPVTIGSYVIIGVNTTVHSSTISNRVIIEGDCTIATSSVIYDCCIIRKGTVIPNRLVIPPYSEVSGVPGKDFAIRKLHPSFKKLIEIEAKQLQILG</sequence>
<dbReference type="RefSeq" id="XP_007374321.1">
    <property type="nucleotide sequence ID" value="XM_007374259.1"/>
</dbReference>
<keyword evidence="3" id="KW-0206">Cytoskeleton</keyword>
<dbReference type="OMA" id="SQIHGTQ"/>
<dbReference type="InParanoid" id="G3AMF5"/>
<comment type="similarity">
    <text evidence="4">Belongs to the dynactin subunits 5/6 family. Dynactin subunit 5 subfamily.</text>
</comment>
<keyword evidence="7" id="KW-1185">Reference proteome</keyword>
<reference evidence="6 7" key="1">
    <citation type="journal article" date="2011" name="Proc. Natl. Acad. Sci. U.S.A.">
        <title>Comparative genomics of xylose-fermenting fungi for enhanced biofuel production.</title>
        <authorList>
            <person name="Wohlbach D.J."/>
            <person name="Kuo A."/>
            <person name="Sato T.K."/>
            <person name="Potts K.M."/>
            <person name="Salamov A.A."/>
            <person name="LaButti K.M."/>
            <person name="Sun H."/>
            <person name="Clum A."/>
            <person name="Pangilinan J.L."/>
            <person name="Lindquist E.A."/>
            <person name="Lucas S."/>
            <person name="Lapidus A."/>
            <person name="Jin M."/>
            <person name="Gunawan C."/>
            <person name="Balan V."/>
            <person name="Dale B.E."/>
            <person name="Jeffries T.W."/>
            <person name="Zinkel R."/>
            <person name="Barry K.W."/>
            <person name="Grigoriev I.V."/>
            <person name="Gasch A.P."/>
        </authorList>
    </citation>
    <scope>NUCLEOTIDE SEQUENCE [LARGE SCALE GENOMIC DNA]</scope>
    <source>
        <strain evidence="7">NRRL Y-27907 / 11-Y1</strain>
    </source>
</reference>
<dbReference type="GO" id="GO:0005869">
    <property type="term" value="C:dynactin complex"/>
    <property type="evidence" value="ECO:0007669"/>
    <property type="project" value="TreeGrafter"/>
</dbReference>
<organism evidence="7">
    <name type="scientific">Spathaspora passalidarum (strain NRRL Y-27907 / 11-Y1)</name>
    <dbReference type="NCBI Taxonomy" id="619300"/>
    <lineage>
        <taxon>Eukaryota</taxon>
        <taxon>Fungi</taxon>
        <taxon>Dikarya</taxon>
        <taxon>Ascomycota</taxon>
        <taxon>Saccharomycotina</taxon>
        <taxon>Pichiomycetes</taxon>
        <taxon>Debaryomycetaceae</taxon>
        <taxon>Spathaspora</taxon>
    </lineage>
</organism>
<dbReference type="Gene3D" id="2.160.10.10">
    <property type="entry name" value="Hexapeptide repeat proteins"/>
    <property type="match status" value="1"/>
</dbReference>
<evidence type="ECO:0000313" key="7">
    <source>
        <dbReference type="Proteomes" id="UP000000709"/>
    </source>
</evidence>
<protein>
    <recommendedName>
        <fullName evidence="5">Dynactin subunit 5</fullName>
    </recommendedName>
</protein>
<comment type="subcellular location">
    <subcellularLocation>
        <location evidence="1">Cytoplasm</location>
        <location evidence="1">Cytoskeleton</location>
    </subcellularLocation>
</comment>
<dbReference type="SUPFAM" id="SSF51161">
    <property type="entry name" value="Trimeric LpxA-like enzymes"/>
    <property type="match status" value="1"/>
</dbReference>
<dbReference type="PANTHER" id="PTHR46126">
    <property type="entry name" value="DYNACTIN SUBUNIT 5"/>
    <property type="match status" value="1"/>
</dbReference>
<evidence type="ECO:0000313" key="6">
    <source>
        <dbReference type="EMBL" id="EGW32806.1"/>
    </source>
</evidence>
<evidence type="ECO:0000256" key="4">
    <source>
        <dbReference type="ARBA" id="ARBA00034706"/>
    </source>
</evidence>
<evidence type="ECO:0000256" key="2">
    <source>
        <dbReference type="ARBA" id="ARBA00022490"/>
    </source>
</evidence>